<comment type="caution">
    <text evidence="4">The sequence shown here is derived from an EMBL/GenBank/DDBJ whole genome shotgun (WGS) entry which is preliminary data.</text>
</comment>
<evidence type="ECO:0000256" key="2">
    <source>
        <dbReference type="SAM" id="MobiDB-lite"/>
    </source>
</evidence>
<evidence type="ECO:0000313" key="4">
    <source>
        <dbReference type="EMBL" id="KAL1490846.1"/>
    </source>
</evidence>
<keyword evidence="1" id="KW-1015">Disulfide bond</keyword>
<dbReference type="SMART" id="SM00192">
    <property type="entry name" value="LDLa"/>
    <property type="match status" value="1"/>
</dbReference>
<feature type="region of interest" description="Disordered" evidence="2">
    <location>
        <begin position="400"/>
        <end position="472"/>
    </location>
</feature>
<keyword evidence="5" id="KW-1185">Reference proteome</keyword>
<accession>A0ABD1E919</accession>
<evidence type="ECO:0000256" key="1">
    <source>
        <dbReference type="ARBA" id="ARBA00023157"/>
    </source>
</evidence>
<name>A0ABD1E919_HYPHA</name>
<dbReference type="Gene3D" id="4.10.400.10">
    <property type="entry name" value="Low-density Lipoprotein Receptor"/>
    <property type="match status" value="1"/>
</dbReference>
<feature type="transmembrane region" description="Helical" evidence="3">
    <location>
        <begin position="316"/>
        <end position="336"/>
    </location>
</feature>
<gene>
    <name evidence="4" type="ORF">ABEB36_011531</name>
</gene>
<protein>
    <submittedName>
        <fullName evidence="4">Uncharacterized protein</fullName>
    </submittedName>
</protein>
<sequence length="472" mass="53178">MCKIVLFLVFDMMITVKMFFCFVFLFLGFVRESISSSPHTSSTKLVNICDIRELTLQSQGRASTNTINLKNPTEDHEACLITIAAPKSHVVNLAFLTDNDVYEEDKQQQNNTTNIKDSTNRKWNNTSRSCILNIFLPDNPNTPYWKADLCSNDEIPDIDLLTSEFKIIWSPPEDNATRIAYKSFVVTAIGSGPFCKDPFQHTCMRIGRLPMLCISEELLCDGIENCPKSSTNSDEDPKLCKTVRNAWENFVVELVKKYRPKDGMKYGLKLNSSMPNEWYEWQFVKKNGTKYPTQVLNETHSPVESISAMLNKYGPWGYLMMGLLICGTVLFFCGLWECCCKKAKTEVAPLPSVVPEAATTASTPRTFFIMGCNEQEENANVTPYRPPEYDDLDLPPSYTTLFPGGETEGRFMPFPEEEEEPITASGSGLSEKDNDECIENDKVNNDNSNDSSGDDHDDMSSNTSQQGDLNVE</sequence>
<dbReference type="InterPro" id="IPR036055">
    <property type="entry name" value="LDL_receptor-like_sf"/>
</dbReference>
<feature type="compositionally biased region" description="Polar residues" evidence="2">
    <location>
        <begin position="463"/>
        <end position="472"/>
    </location>
</feature>
<evidence type="ECO:0000256" key="3">
    <source>
        <dbReference type="SAM" id="Phobius"/>
    </source>
</evidence>
<keyword evidence="3" id="KW-0472">Membrane</keyword>
<dbReference type="AlphaFoldDB" id="A0ABD1E919"/>
<dbReference type="EMBL" id="JBDJPC010000009">
    <property type="protein sequence ID" value="KAL1490846.1"/>
    <property type="molecule type" value="Genomic_DNA"/>
</dbReference>
<evidence type="ECO:0000313" key="5">
    <source>
        <dbReference type="Proteomes" id="UP001566132"/>
    </source>
</evidence>
<keyword evidence="3" id="KW-1133">Transmembrane helix</keyword>
<reference evidence="4 5" key="1">
    <citation type="submission" date="2024-05" db="EMBL/GenBank/DDBJ databases">
        <title>Genetic variation in Jamaican populations of the coffee berry borer (Hypothenemus hampei).</title>
        <authorList>
            <person name="Errbii M."/>
            <person name="Myrie A."/>
        </authorList>
    </citation>
    <scope>NUCLEOTIDE SEQUENCE [LARGE SCALE GENOMIC DNA]</scope>
    <source>
        <strain evidence="4">JA-Hopewell-2020-01-JO</strain>
        <tissue evidence="4">Whole body</tissue>
    </source>
</reference>
<proteinExistence type="predicted"/>
<dbReference type="InterPro" id="IPR002172">
    <property type="entry name" value="LDrepeatLR_classA_rpt"/>
</dbReference>
<dbReference type="Proteomes" id="UP001566132">
    <property type="component" value="Unassembled WGS sequence"/>
</dbReference>
<organism evidence="4 5">
    <name type="scientific">Hypothenemus hampei</name>
    <name type="common">Coffee berry borer</name>
    <dbReference type="NCBI Taxonomy" id="57062"/>
    <lineage>
        <taxon>Eukaryota</taxon>
        <taxon>Metazoa</taxon>
        <taxon>Ecdysozoa</taxon>
        <taxon>Arthropoda</taxon>
        <taxon>Hexapoda</taxon>
        <taxon>Insecta</taxon>
        <taxon>Pterygota</taxon>
        <taxon>Neoptera</taxon>
        <taxon>Endopterygota</taxon>
        <taxon>Coleoptera</taxon>
        <taxon>Polyphaga</taxon>
        <taxon>Cucujiformia</taxon>
        <taxon>Curculionidae</taxon>
        <taxon>Scolytinae</taxon>
        <taxon>Hypothenemus</taxon>
    </lineage>
</organism>
<keyword evidence="3" id="KW-0812">Transmembrane</keyword>